<dbReference type="Gene3D" id="2.60.40.3780">
    <property type="match status" value="1"/>
</dbReference>
<gene>
    <name evidence="10" type="ORF">ACFSYJ_16850</name>
</gene>
<keyword evidence="5" id="KW-0012">Acyltransferase</keyword>
<dbReference type="PROSITE" id="PS51257">
    <property type="entry name" value="PROKAR_LIPOPROTEIN"/>
    <property type="match status" value="1"/>
</dbReference>
<dbReference type="InterPro" id="IPR050979">
    <property type="entry name" value="LD-transpeptidase"/>
</dbReference>
<feature type="active site" description="Nucleophile" evidence="7">
    <location>
        <position position="340"/>
    </location>
</feature>
<feature type="domain" description="L,D-TPase catalytic" evidence="9">
    <location>
        <begin position="232"/>
        <end position="364"/>
    </location>
</feature>
<accession>A0ABW5GFH5</accession>
<reference evidence="11" key="1">
    <citation type="journal article" date="2019" name="Int. J. Syst. Evol. Microbiol.">
        <title>The Global Catalogue of Microorganisms (GCM) 10K type strain sequencing project: providing services to taxonomists for standard genome sequencing and annotation.</title>
        <authorList>
            <consortium name="The Broad Institute Genomics Platform"/>
            <consortium name="The Broad Institute Genome Sequencing Center for Infectious Disease"/>
            <person name="Wu L."/>
            <person name="Ma J."/>
        </authorList>
    </citation>
    <scope>NUCLEOTIDE SEQUENCE [LARGE SCALE GENOMIC DNA]</scope>
    <source>
        <strain evidence="11">CGMCC 4.7643</strain>
    </source>
</reference>
<keyword evidence="3 7" id="KW-0133">Cell shape</keyword>
<evidence type="ECO:0000256" key="6">
    <source>
        <dbReference type="ARBA" id="ARBA00023316"/>
    </source>
</evidence>
<evidence type="ECO:0000256" key="2">
    <source>
        <dbReference type="ARBA" id="ARBA00022679"/>
    </source>
</evidence>
<protein>
    <submittedName>
        <fullName evidence="10">Ig-like domain-containing protein</fullName>
    </submittedName>
</protein>
<evidence type="ECO:0000256" key="7">
    <source>
        <dbReference type="PROSITE-ProRule" id="PRU01373"/>
    </source>
</evidence>
<comment type="caution">
    <text evidence="10">The sequence shown here is derived from an EMBL/GenBank/DDBJ whole genome shotgun (WGS) entry which is preliminary data.</text>
</comment>
<dbReference type="CDD" id="cd13432">
    <property type="entry name" value="LDT_IgD_like_2"/>
    <property type="match status" value="1"/>
</dbReference>
<dbReference type="InterPro" id="IPR041280">
    <property type="entry name" value="Big_10"/>
</dbReference>
<evidence type="ECO:0000256" key="1">
    <source>
        <dbReference type="ARBA" id="ARBA00004752"/>
    </source>
</evidence>
<dbReference type="InterPro" id="IPR005490">
    <property type="entry name" value="LD_TPept_cat_dom"/>
</dbReference>
<evidence type="ECO:0000256" key="3">
    <source>
        <dbReference type="ARBA" id="ARBA00022960"/>
    </source>
</evidence>
<keyword evidence="6 7" id="KW-0961">Cell wall biogenesis/degradation</keyword>
<evidence type="ECO:0000313" key="11">
    <source>
        <dbReference type="Proteomes" id="UP001597419"/>
    </source>
</evidence>
<dbReference type="CDD" id="cd16913">
    <property type="entry name" value="YkuD_like"/>
    <property type="match status" value="1"/>
</dbReference>
<keyword evidence="2" id="KW-0808">Transferase</keyword>
<dbReference type="Pfam" id="PF03734">
    <property type="entry name" value="YkuD"/>
    <property type="match status" value="1"/>
</dbReference>
<dbReference type="InterPro" id="IPR038063">
    <property type="entry name" value="Transpep_catalytic_dom"/>
</dbReference>
<name>A0ABW5GFH5_9PSEU</name>
<comment type="pathway">
    <text evidence="1 7">Cell wall biogenesis; peptidoglycan biosynthesis.</text>
</comment>
<feature type="compositionally biased region" description="Polar residues" evidence="8">
    <location>
        <begin position="255"/>
        <end position="265"/>
    </location>
</feature>
<proteinExistence type="predicted"/>
<dbReference type="Pfam" id="PF17964">
    <property type="entry name" value="Big_10"/>
    <property type="match status" value="1"/>
</dbReference>
<dbReference type="Proteomes" id="UP001597419">
    <property type="component" value="Unassembled WGS sequence"/>
</dbReference>
<dbReference type="SUPFAM" id="SSF141523">
    <property type="entry name" value="L,D-transpeptidase catalytic domain-like"/>
    <property type="match status" value="1"/>
</dbReference>
<dbReference type="PANTHER" id="PTHR30582">
    <property type="entry name" value="L,D-TRANSPEPTIDASE"/>
    <property type="match status" value="1"/>
</dbReference>
<dbReference type="PROSITE" id="PS52029">
    <property type="entry name" value="LD_TPASE"/>
    <property type="match status" value="1"/>
</dbReference>
<evidence type="ECO:0000256" key="5">
    <source>
        <dbReference type="ARBA" id="ARBA00023315"/>
    </source>
</evidence>
<evidence type="ECO:0000256" key="8">
    <source>
        <dbReference type="SAM" id="MobiDB-lite"/>
    </source>
</evidence>
<evidence type="ECO:0000256" key="4">
    <source>
        <dbReference type="ARBA" id="ARBA00022984"/>
    </source>
</evidence>
<evidence type="ECO:0000259" key="9">
    <source>
        <dbReference type="PROSITE" id="PS52029"/>
    </source>
</evidence>
<keyword evidence="11" id="KW-1185">Reference proteome</keyword>
<feature type="region of interest" description="Disordered" evidence="8">
    <location>
        <begin position="254"/>
        <end position="274"/>
    </location>
</feature>
<evidence type="ECO:0000313" key="10">
    <source>
        <dbReference type="EMBL" id="MFD2460282.1"/>
    </source>
</evidence>
<organism evidence="10 11">
    <name type="scientific">Amycolatopsis samaneae</name>
    <dbReference type="NCBI Taxonomy" id="664691"/>
    <lineage>
        <taxon>Bacteria</taxon>
        <taxon>Bacillati</taxon>
        <taxon>Actinomycetota</taxon>
        <taxon>Actinomycetes</taxon>
        <taxon>Pseudonocardiales</taxon>
        <taxon>Pseudonocardiaceae</taxon>
        <taxon>Amycolatopsis</taxon>
    </lineage>
</organism>
<dbReference type="Gene3D" id="2.40.440.10">
    <property type="entry name" value="L,D-transpeptidase catalytic domain-like"/>
    <property type="match status" value="1"/>
</dbReference>
<dbReference type="PANTHER" id="PTHR30582:SF2">
    <property type="entry name" value="L,D-TRANSPEPTIDASE YCIB-RELATED"/>
    <property type="match status" value="1"/>
</dbReference>
<sequence length="395" mass="42009">MRIAGLGVLALVLTACGGQSEQVAGVAQSVPNVVPAAKVSVVSQGSDQLSPRSPIVVKASDGTLQAVTVTNPQTGNTVKGDFSPDKLTWTSDDQLRYGATYQVVATAVNKEGKPVEQRSEVHTLTPKGVVTPTLLQPASNGTFGVGLIIGVKFDRDVPDKAAVEKSFKVTSSPEQGGGWYWVNKREAHFRPQSYWKAGSTVKLETTTFGQEISGGVYGGADVSATYKVHDSWIAKADGNTHQIQAFHNGELVKTAPTSMGKTDNTPPRGPTPTFNGTHTVLGKQAHMIMDSCTYGVCEGQPGYYKAPENWDVQISGDGEYLHENLATVSVQGSQNVSNGCLNMNTENAKWFFDNFNVGDVVEITNSGGPQLNINNGHGDWAIDWSAWQAGSALHG</sequence>
<dbReference type="Gene3D" id="2.60.40.3710">
    <property type="match status" value="1"/>
</dbReference>
<keyword evidence="4 7" id="KW-0573">Peptidoglycan synthesis</keyword>
<dbReference type="RefSeq" id="WP_345398050.1">
    <property type="nucleotide sequence ID" value="NZ_BAABHG010000009.1"/>
</dbReference>
<feature type="active site" description="Proton donor/acceptor" evidence="7">
    <location>
        <position position="322"/>
    </location>
</feature>
<dbReference type="EMBL" id="JBHUKU010000008">
    <property type="protein sequence ID" value="MFD2460282.1"/>
    <property type="molecule type" value="Genomic_DNA"/>
</dbReference>